<dbReference type="GO" id="GO:0008270">
    <property type="term" value="F:zinc ion binding"/>
    <property type="evidence" value="ECO:0007669"/>
    <property type="project" value="InterPro"/>
</dbReference>
<dbReference type="PANTHER" id="PTHR34985:SF1">
    <property type="entry name" value="SLR0554 PROTEIN"/>
    <property type="match status" value="1"/>
</dbReference>
<dbReference type="Pfam" id="PF13155">
    <property type="entry name" value="Toprim_2"/>
    <property type="match status" value="1"/>
</dbReference>
<organism evidence="3 4">
    <name type="scientific">Parvibium lacunae</name>
    <dbReference type="NCBI Taxonomy" id="1888893"/>
    <lineage>
        <taxon>Bacteria</taxon>
        <taxon>Pseudomonadati</taxon>
        <taxon>Pseudomonadota</taxon>
        <taxon>Betaproteobacteria</taxon>
        <taxon>Burkholderiales</taxon>
        <taxon>Alcaligenaceae</taxon>
        <taxon>Parvibium</taxon>
    </lineage>
</organism>
<dbReference type="Gene3D" id="3.40.1360.10">
    <property type="match status" value="1"/>
</dbReference>
<reference evidence="3 4" key="1">
    <citation type="journal article" date="2018" name="Int. J. Syst. Evol. Microbiol.">
        <title>Parvibium lacunae gen. nov., sp. nov., a new member of the family Alcaligenaceae isolated from a freshwater pond.</title>
        <authorList>
            <person name="Chen W.M."/>
            <person name="Xie P.B."/>
            <person name="Hsu M.Y."/>
            <person name="Sheu S.Y."/>
        </authorList>
    </citation>
    <scope>NUCLEOTIDE SEQUENCE [LARGE SCALE GENOMIC DNA]</scope>
    <source>
        <strain evidence="3 4">KMB9</strain>
    </source>
</reference>
<name>A0A368L891_9BURK</name>
<dbReference type="AlphaFoldDB" id="A0A368L891"/>
<dbReference type="InterPro" id="IPR036977">
    <property type="entry name" value="DNA_primase_Znf_CHC2"/>
</dbReference>
<evidence type="ECO:0000313" key="3">
    <source>
        <dbReference type="EMBL" id="RCS59731.1"/>
    </source>
</evidence>
<dbReference type="Pfam" id="PF05272">
    <property type="entry name" value="VapE-like_dom"/>
    <property type="match status" value="1"/>
</dbReference>
<dbReference type="InterPro" id="IPR007936">
    <property type="entry name" value="VapE-like_dom"/>
</dbReference>
<evidence type="ECO:0000259" key="2">
    <source>
        <dbReference type="Pfam" id="PF05272"/>
    </source>
</evidence>
<dbReference type="Proteomes" id="UP000252357">
    <property type="component" value="Unassembled WGS sequence"/>
</dbReference>
<keyword evidence="4" id="KW-1185">Reference proteome</keyword>
<feature type="domain" description="Virulence-associated protein E-like" evidence="2">
    <location>
        <begin position="503"/>
        <end position="712"/>
    </location>
</feature>
<dbReference type="CDD" id="cd01029">
    <property type="entry name" value="TOPRIM_primases"/>
    <property type="match status" value="1"/>
</dbReference>
<dbReference type="EMBL" id="QPGB01000001">
    <property type="protein sequence ID" value="RCS59731.1"/>
    <property type="molecule type" value="Genomic_DNA"/>
</dbReference>
<dbReference type="InterPro" id="IPR034154">
    <property type="entry name" value="TOPRIM_DnaG/twinkle"/>
</dbReference>
<evidence type="ECO:0000313" key="4">
    <source>
        <dbReference type="Proteomes" id="UP000252357"/>
    </source>
</evidence>
<dbReference type="Gene3D" id="3.90.580.10">
    <property type="entry name" value="Zinc finger, CHC2-type domain"/>
    <property type="match status" value="1"/>
</dbReference>
<protein>
    <recommendedName>
        <fullName evidence="2">Virulence-associated protein E-like domain-containing protein</fullName>
    </recommendedName>
</protein>
<proteinExistence type="predicted"/>
<dbReference type="GO" id="GO:0003677">
    <property type="term" value="F:DNA binding"/>
    <property type="evidence" value="ECO:0007669"/>
    <property type="project" value="InterPro"/>
</dbReference>
<feature type="compositionally biased region" description="Polar residues" evidence="1">
    <location>
        <begin position="373"/>
        <end position="388"/>
    </location>
</feature>
<comment type="caution">
    <text evidence="3">The sequence shown here is derived from an EMBL/GenBank/DDBJ whole genome shotgun (WGS) entry which is preliminary data.</text>
</comment>
<dbReference type="SUPFAM" id="SSF56731">
    <property type="entry name" value="DNA primase core"/>
    <property type="match status" value="1"/>
</dbReference>
<accession>A0A368L891</accession>
<dbReference type="GO" id="GO:0006260">
    <property type="term" value="P:DNA replication"/>
    <property type="evidence" value="ECO:0007669"/>
    <property type="project" value="InterPro"/>
</dbReference>
<dbReference type="SUPFAM" id="SSF57783">
    <property type="entry name" value="Zinc beta-ribbon"/>
    <property type="match status" value="1"/>
</dbReference>
<feature type="region of interest" description="Disordered" evidence="1">
    <location>
        <begin position="373"/>
        <end position="392"/>
    </location>
</feature>
<sequence length="817" mass="90738">MRSALFVFTDYRNISSQRRKCSASLRCCLGSGGGVDKLDFKSIADAALSAAKQLLSEWYPQGRFDGREMRCGDVQGGEGDSFSVNIVTGMWADFAGTEKGGDLISLYAARFGVSNLEAAKAIAGRLGMAVARDLGVYQSKAVAPAVVQIKPDSIERSARTPWCPVVPVPADAPAYPQAHIKRGKPEMQWEYRSYAGELLGVVYRFKTSDGGKEVLPCVYARNSETGREEWRWMQWAEPRPLYGLDRFGSGQWALLVEGEKCVDVFNSLALNINCVSWSGGSKAYAKADWPSLVPLVPSKKIVIWPDHDEPGMKAAEGIAKILARLGFEVRILAIPADKPEAWDVADAVLEDGWTPEQVRSFITEKVQAASSYVEQSPAPTGVTDTPPTADNAGAEPVSWDAQLIRNSEGVAKDVWHNVAYILQLHPALAGMVAYDCFSNKVVKRLTPPWVGGKQGEWTDQDDRELSFWIAAKCYLTIRSIETIGQAVMHVAKRNQFNPVENYLNGLVWDDFDRTAYWLHECVGAADNEYTRLVGKLFLRGMVKRAMHPGCKFDNSIILIGSQGLGKSTVWKILGGEWFADTPFKPGDKDSYMMVQGAWLYELSELEQFNRAESTAIKAFTASSTDRFRLPYGKRVEAVPRVCVFGGTTNNLEIFKDQTGNRRYWPVEIPPGSRPNLELLAEWRDQLFAQALHEVRAGERSYATPDESLRLIEPVCQNFEVSDAWAEAIEAFLSGNTRAEITTQEIMSEVLRLDLSALGTPRAAETRIGQAMNKLGWRKVRKVVGNRRYYAYVRPAQALVGVEAVDCIQEKEYADLPL</sequence>
<gene>
    <name evidence="3" type="ORF">DU000_03210</name>
</gene>
<dbReference type="PANTHER" id="PTHR34985">
    <property type="entry name" value="SLR0554 PROTEIN"/>
    <property type="match status" value="1"/>
</dbReference>
<evidence type="ECO:0000256" key="1">
    <source>
        <dbReference type="SAM" id="MobiDB-lite"/>
    </source>
</evidence>